<feature type="compositionally biased region" description="Basic and acidic residues" evidence="2">
    <location>
        <begin position="429"/>
        <end position="444"/>
    </location>
</feature>
<feature type="compositionally biased region" description="Basic and acidic residues" evidence="2">
    <location>
        <begin position="98"/>
        <end position="113"/>
    </location>
</feature>
<dbReference type="CDD" id="cd00033">
    <property type="entry name" value="CCP"/>
    <property type="match status" value="1"/>
</dbReference>
<proteinExistence type="predicted"/>
<evidence type="ECO:0000313" key="3">
    <source>
        <dbReference type="EMBL" id="SBT70348.1"/>
    </source>
</evidence>
<organism evidence="3 4">
    <name type="scientific">Plasmodium malariae</name>
    <dbReference type="NCBI Taxonomy" id="5858"/>
    <lineage>
        <taxon>Eukaryota</taxon>
        <taxon>Sar</taxon>
        <taxon>Alveolata</taxon>
        <taxon>Apicomplexa</taxon>
        <taxon>Aconoidasida</taxon>
        <taxon>Haemosporida</taxon>
        <taxon>Plasmodiidae</taxon>
        <taxon>Plasmodium</taxon>
        <taxon>Plasmodium (Plasmodium)</taxon>
    </lineage>
</organism>
<feature type="compositionally biased region" description="Polar residues" evidence="2">
    <location>
        <begin position="458"/>
        <end position="470"/>
    </location>
</feature>
<dbReference type="AlphaFoldDB" id="A0A1C3K9Y3"/>
<sequence length="709" mass="81541">MKIVCSTIIYLLSYKTIIKAKNAKYSSNFLNEFNKLDILWGGTNFEPLDLRKINVSSFFFKLHHIPSGFVFGEYPQDIDAMCLFLQYSFIQDNKRKEVKMNSNSKDEKNKINENKTASENADIDSQTTAQEILKRGVNFYINGGTSEYDYNNDEEFFKVFHHNNHKKKIEIYSPCFNLDENTCSNNKDCFYDHIYRACFQNCKALDENECSKYNECKATNKGCENEGYLSLEIFGSNLGSGVRACELFESESSCYLMEELYKKFEDENKTNFNCVWLSHTHEFRKHKERDESKKELGKHGNHEKYEEKNENKHKIDDDIINIKRTNHINNSSGPINYHVLSAKESKEIGRNEKPISLVQLKVNEKANKDAKKRSNKKGGANEDQEDEEDEKDDEEDLQLNDENEDEEQQEEVEVDEEEEEEGENSDDELEKKGAKKKGEKEKSDQTSANSGGEKRNVSNENNGNAPTSIDNNEGGNNERSNGKSGDTDDSVNENMSKEEELQKVPKNSTNDKTELVTESIINENDASDKSNKENFITDINQMGEKKNINEYTNFKENNEHSQNEKEIIIHEHHYDDNKGGYDEYVRVESHICANLNEKPNPSVLLEGALMAEKEAELRILKKKYNITDNDICVKPSNEPHIILNPDKKFYVIGEKIEFKCPDGYKIIGTTNVGVCTGRNKIVPNISCESLKDFNETEKQNIQKLNSIIS</sequence>
<feature type="compositionally biased region" description="Basic and acidic residues" evidence="2">
    <location>
        <begin position="288"/>
        <end position="310"/>
    </location>
</feature>
<feature type="region of interest" description="Disordered" evidence="2">
    <location>
        <begin position="366"/>
        <end position="533"/>
    </location>
</feature>
<reference evidence="3 4" key="1">
    <citation type="submission" date="2016-06" db="EMBL/GenBank/DDBJ databases">
        <authorList>
            <consortium name="Pathogen Informatics"/>
        </authorList>
    </citation>
    <scope>NUCLEOTIDE SEQUENCE [LARGE SCALE GENOMIC DNA]</scope>
    <source>
        <strain evidence="3">PmlGA01</strain>
    </source>
</reference>
<protein>
    <submittedName>
        <fullName evidence="3">Apical sushi protein</fullName>
    </submittedName>
</protein>
<keyword evidence="1" id="KW-1015">Disulfide bond</keyword>
<name>A0A1C3K9Y3_PLAMA</name>
<dbReference type="Proteomes" id="UP000219799">
    <property type="component" value="Chromosome 3"/>
</dbReference>
<dbReference type="SUPFAM" id="SSF57535">
    <property type="entry name" value="Complement control module/SCR domain"/>
    <property type="match status" value="1"/>
</dbReference>
<feature type="compositionally biased region" description="Acidic residues" evidence="2">
    <location>
        <begin position="382"/>
        <end position="428"/>
    </location>
</feature>
<evidence type="ECO:0000313" key="4">
    <source>
        <dbReference type="Proteomes" id="UP000219799"/>
    </source>
</evidence>
<gene>
    <name evidence="3" type="primary">RON1</name>
    <name evidence="3" type="ORF">PMLGA01_030007900</name>
</gene>
<dbReference type="Gene3D" id="2.10.70.10">
    <property type="entry name" value="Complement Module, domain 1"/>
    <property type="match status" value="1"/>
</dbReference>
<dbReference type="EMBL" id="LT594491">
    <property type="protein sequence ID" value="SBT70348.1"/>
    <property type="molecule type" value="Genomic_DNA"/>
</dbReference>
<accession>A0A1C3K9Y3</accession>
<feature type="compositionally biased region" description="Low complexity" evidence="2">
    <location>
        <begin position="471"/>
        <end position="484"/>
    </location>
</feature>
<feature type="region of interest" description="Disordered" evidence="2">
    <location>
        <begin position="286"/>
        <end position="310"/>
    </location>
</feature>
<feature type="region of interest" description="Disordered" evidence="2">
    <location>
        <begin position="98"/>
        <end position="122"/>
    </location>
</feature>
<dbReference type="VEuPathDB" id="PlasmoDB:PmUG01_03016000"/>
<feature type="compositionally biased region" description="Basic and acidic residues" evidence="2">
    <location>
        <begin position="495"/>
        <end position="515"/>
    </location>
</feature>
<dbReference type="InterPro" id="IPR035976">
    <property type="entry name" value="Sushi/SCR/CCP_sf"/>
</dbReference>
<evidence type="ECO:0000256" key="2">
    <source>
        <dbReference type="SAM" id="MobiDB-lite"/>
    </source>
</evidence>
<dbReference type="InterPro" id="IPR000436">
    <property type="entry name" value="Sushi_SCR_CCP_dom"/>
</dbReference>
<evidence type="ECO:0000256" key="1">
    <source>
        <dbReference type="ARBA" id="ARBA00023157"/>
    </source>
</evidence>